<feature type="transmembrane region" description="Helical" evidence="8">
    <location>
        <begin position="708"/>
        <end position="727"/>
    </location>
</feature>
<accession>A0A1Q9ESY4</accession>
<keyword evidence="6" id="KW-0325">Glycoprotein</keyword>
<feature type="transmembrane region" description="Helical" evidence="8">
    <location>
        <begin position="660"/>
        <end position="683"/>
    </location>
</feature>
<feature type="transmembrane region" description="Helical" evidence="8">
    <location>
        <begin position="881"/>
        <end position="907"/>
    </location>
</feature>
<comment type="subcellular location">
    <subcellularLocation>
        <location evidence="1">Membrane</location>
        <topology evidence="1">Multi-pass membrane protein</topology>
    </subcellularLocation>
</comment>
<feature type="transmembrane region" description="Helical" evidence="8">
    <location>
        <begin position="757"/>
        <end position="776"/>
    </location>
</feature>
<feature type="transmembrane region" description="Helical" evidence="8">
    <location>
        <begin position="831"/>
        <end position="861"/>
    </location>
</feature>
<dbReference type="SUPFAM" id="SSF57850">
    <property type="entry name" value="RING/U-box"/>
    <property type="match status" value="1"/>
</dbReference>
<dbReference type="InterPro" id="IPR003613">
    <property type="entry name" value="Ubox_domain"/>
</dbReference>
<dbReference type="AlphaFoldDB" id="A0A1Q9ESY4"/>
<dbReference type="InterPro" id="IPR013083">
    <property type="entry name" value="Znf_RING/FYVE/PHD"/>
</dbReference>
<dbReference type="Proteomes" id="UP000186817">
    <property type="component" value="Unassembled WGS sequence"/>
</dbReference>
<proteinExistence type="inferred from homology"/>
<organism evidence="10 11">
    <name type="scientific">Symbiodinium microadriaticum</name>
    <name type="common">Dinoflagellate</name>
    <name type="synonym">Zooxanthella microadriatica</name>
    <dbReference type="NCBI Taxonomy" id="2951"/>
    <lineage>
        <taxon>Eukaryota</taxon>
        <taxon>Sar</taxon>
        <taxon>Alveolata</taxon>
        <taxon>Dinophyceae</taxon>
        <taxon>Suessiales</taxon>
        <taxon>Symbiodiniaceae</taxon>
        <taxon>Symbiodinium</taxon>
    </lineage>
</organism>
<comment type="caution">
    <text evidence="10">The sequence shown here is derived from an EMBL/GenBank/DDBJ whole genome shotgun (WGS) entry which is preliminary data.</text>
</comment>
<name>A0A1Q9ESY4_SYMMI</name>
<protein>
    <submittedName>
        <fullName evidence="10">Choline transporter-like protein 1</fullName>
    </submittedName>
</protein>
<feature type="transmembrane region" description="Helical" evidence="8">
    <location>
        <begin position="636"/>
        <end position="654"/>
    </location>
</feature>
<feature type="compositionally biased region" description="Basic and acidic residues" evidence="7">
    <location>
        <begin position="1075"/>
        <end position="1086"/>
    </location>
</feature>
<gene>
    <name evidence="10" type="primary">SLC44A1</name>
    <name evidence="10" type="ORF">AK812_SmicGene5740</name>
</gene>
<keyword evidence="11" id="KW-1185">Reference proteome</keyword>
<sequence length="1178" mass="126966">MGSAASVEGAESAGEATVNGEGPVPQVVLLGVQARISALELERVVPVEALAPLKLQLSDALAACPAGREIGVEAGEAVRRVAELCIALAAEEGLTSVAVAELLAEGLSAAASLLPGSCFGAEVMAVLEPLGAALDGFAVQILANLWRLDGPVQPEWSMERFAKPGVLCFADTTQPFCKHALDLRLYQALQAVCIWTLALLLRAIGLRNGASNLWEFCNGDALCATILVKGALSFQRGRRETSCARVPHDLAQLQKAILSSALGLSHPSLVFDGEGEADVGIAERQEQLLSHCALLAAVASENELLDCLLSYDWAAATDLVPVLAAHLAVMASSTQLPLPHLEDAATNYLRHLKLRSLIIWDVLLLETSPERGFLRDCAQLAFHVAPSPEAARSLVSRVNEADALAVAFSCALLANAGLGPKETAETAKLFHKLSAAMRGQARAQLEMTSFWRKDKAMDKNARDWQMGSDLANEGSRLWGKMQGYIQGHTPLDTERHCTDCLFIPLFLAAIVGLGLCINHAMEKGSFQRLTSLPDFEGHLCGTDGQGQYVYFCQQGGTLDLQHQICVPSCPVDSSTQIFCRGTGTNQPSYATHPVAGMVCMPAAAEVASQVKHLFDSNPYLKTLFELVEVTFDWEQLIVAAVVASVVSYLYLFCISLCASFLVWLCLIALVVLPTCLGLVYVYMSASPEIIVPNSFPAMITSGDTRNDLTVGLSLCGVGGLLACVAMVKAKTIQAAVVSIEEAADCIRQMPVLAVEPWISVVIKLLFFVPGMLGLLASSGQADREQSLLKSVEHKPSLGLLMLNVSGDLPSQVDFSQGQPVYSGDPMVAISLVYYLVVFVWIMELLHSVSQFVVMFTAQVWFFRMKGYETSFWAHFTAYDMLWGFIYGLGYHLGSLLYGSFLCTLFRVARIFASLLMHASQNSGNPVAECVAKCFVCCLSCAEKLMQYVTSMAYCDIVMNSTTYCEGAEHAVQIVSGNASQLVAVEGLATMFSFVGVGVSSAATAGICWFLSTTFSRYSSPVSDHYVPDKQTMVICAAVIGAVMAVPFMHLFDTICDTVVYCNADDWLSLIGLEPKEAKPKSPEPERSTVLAESRRRAPSTPGLRDLMSDVPKEFCCALDGRLLVDPVRTPGGRVYERSVLAKTLAEGDPRVLSDSPYTLQDCQRDAGVERCLRDSQSL</sequence>
<evidence type="ECO:0000256" key="5">
    <source>
        <dbReference type="ARBA" id="ARBA00023136"/>
    </source>
</evidence>
<feature type="transmembrane region" description="Helical" evidence="8">
    <location>
        <begin position="987"/>
        <end position="1011"/>
    </location>
</feature>
<dbReference type="Pfam" id="PF04564">
    <property type="entry name" value="U-box"/>
    <property type="match status" value="1"/>
</dbReference>
<keyword evidence="5 8" id="KW-0472">Membrane</keyword>
<dbReference type="GO" id="GO:0022857">
    <property type="term" value="F:transmembrane transporter activity"/>
    <property type="evidence" value="ECO:0007669"/>
    <property type="project" value="InterPro"/>
</dbReference>
<dbReference type="PANTHER" id="PTHR12385">
    <property type="entry name" value="CHOLINE TRANSPORTER-LIKE (SLC FAMILY 44)"/>
    <property type="match status" value="1"/>
</dbReference>
<evidence type="ECO:0000313" key="11">
    <source>
        <dbReference type="Proteomes" id="UP000186817"/>
    </source>
</evidence>
<feature type="transmembrane region" description="Helical" evidence="8">
    <location>
        <begin position="1031"/>
        <end position="1051"/>
    </location>
</feature>
<dbReference type="OrthoDB" id="420519at2759"/>
<evidence type="ECO:0000259" key="9">
    <source>
        <dbReference type="Pfam" id="PF04564"/>
    </source>
</evidence>
<dbReference type="GO" id="GO:0016020">
    <property type="term" value="C:membrane"/>
    <property type="evidence" value="ECO:0007669"/>
    <property type="project" value="UniProtKB-SubCell"/>
</dbReference>
<keyword evidence="3 8" id="KW-0812">Transmembrane</keyword>
<dbReference type="Gene3D" id="3.30.40.10">
    <property type="entry name" value="Zinc/RING finger domain, C3HC4 (zinc finger)"/>
    <property type="match status" value="1"/>
</dbReference>
<keyword evidence="4 8" id="KW-1133">Transmembrane helix</keyword>
<dbReference type="GO" id="GO:0004842">
    <property type="term" value="F:ubiquitin-protein transferase activity"/>
    <property type="evidence" value="ECO:0007669"/>
    <property type="project" value="InterPro"/>
</dbReference>
<comment type="similarity">
    <text evidence="2">Belongs to the CTL (choline transporter-like) family.</text>
</comment>
<dbReference type="Pfam" id="PF04515">
    <property type="entry name" value="Choline_transpo"/>
    <property type="match status" value="1"/>
</dbReference>
<evidence type="ECO:0000313" key="10">
    <source>
        <dbReference type="EMBL" id="OLQ10539.1"/>
    </source>
</evidence>
<evidence type="ECO:0000256" key="7">
    <source>
        <dbReference type="SAM" id="MobiDB-lite"/>
    </source>
</evidence>
<feature type="domain" description="U-box" evidence="9">
    <location>
        <begin position="1110"/>
        <end position="1151"/>
    </location>
</feature>
<dbReference type="GO" id="GO:0016567">
    <property type="term" value="P:protein ubiquitination"/>
    <property type="evidence" value="ECO:0007669"/>
    <property type="project" value="InterPro"/>
</dbReference>
<dbReference type="EMBL" id="LSRX01000076">
    <property type="protein sequence ID" value="OLQ10539.1"/>
    <property type="molecule type" value="Genomic_DNA"/>
</dbReference>
<evidence type="ECO:0000256" key="1">
    <source>
        <dbReference type="ARBA" id="ARBA00004141"/>
    </source>
</evidence>
<dbReference type="PANTHER" id="PTHR12385:SF14">
    <property type="entry name" value="CHOLINE TRANSPORTER-LIKE 2"/>
    <property type="match status" value="1"/>
</dbReference>
<dbReference type="InterPro" id="IPR007603">
    <property type="entry name" value="Choline_transptr-like"/>
</dbReference>
<reference evidence="10 11" key="1">
    <citation type="submission" date="2016-02" db="EMBL/GenBank/DDBJ databases">
        <title>Genome analysis of coral dinoflagellate symbionts highlights evolutionary adaptations to a symbiotic lifestyle.</title>
        <authorList>
            <person name="Aranda M."/>
            <person name="Li Y."/>
            <person name="Liew Y.J."/>
            <person name="Baumgarten S."/>
            <person name="Simakov O."/>
            <person name="Wilson M."/>
            <person name="Piel J."/>
            <person name="Ashoor H."/>
            <person name="Bougouffa S."/>
            <person name="Bajic V.B."/>
            <person name="Ryu T."/>
            <person name="Ravasi T."/>
            <person name="Bayer T."/>
            <person name="Micklem G."/>
            <person name="Kim H."/>
            <person name="Bhak J."/>
            <person name="Lajeunesse T.C."/>
            <person name="Voolstra C.R."/>
        </authorList>
    </citation>
    <scope>NUCLEOTIDE SEQUENCE [LARGE SCALE GENOMIC DNA]</scope>
    <source>
        <strain evidence="10 11">CCMP2467</strain>
    </source>
</reference>
<evidence type="ECO:0000256" key="8">
    <source>
        <dbReference type="SAM" id="Phobius"/>
    </source>
</evidence>
<evidence type="ECO:0000256" key="6">
    <source>
        <dbReference type="ARBA" id="ARBA00023180"/>
    </source>
</evidence>
<evidence type="ECO:0000256" key="4">
    <source>
        <dbReference type="ARBA" id="ARBA00022989"/>
    </source>
</evidence>
<evidence type="ECO:0000256" key="2">
    <source>
        <dbReference type="ARBA" id="ARBA00007168"/>
    </source>
</evidence>
<evidence type="ECO:0000256" key="3">
    <source>
        <dbReference type="ARBA" id="ARBA00022692"/>
    </source>
</evidence>
<feature type="region of interest" description="Disordered" evidence="7">
    <location>
        <begin position="1075"/>
        <end position="1105"/>
    </location>
</feature>